<dbReference type="AlphaFoldDB" id="A0A8X6EYA5"/>
<proteinExistence type="predicted"/>
<comment type="caution">
    <text evidence="1">The sequence shown here is derived from an EMBL/GenBank/DDBJ whole genome shotgun (WGS) entry which is preliminary data.</text>
</comment>
<sequence length="94" mass="11157">MDKRISDLIKLAKLNKDVKLKNKEQEWQKAGLEYTLQKFHKPVTERIEKTEVTRKKELKAISDQLNTRLVFVGNIHSVGIRTDRKKTIHNRPRH</sequence>
<organism evidence="1 2">
    <name type="scientific">Trichonephila clavata</name>
    <name type="common">Joro spider</name>
    <name type="synonym">Nephila clavata</name>
    <dbReference type="NCBI Taxonomy" id="2740835"/>
    <lineage>
        <taxon>Eukaryota</taxon>
        <taxon>Metazoa</taxon>
        <taxon>Ecdysozoa</taxon>
        <taxon>Arthropoda</taxon>
        <taxon>Chelicerata</taxon>
        <taxon>Arachnida</taxon>
        <taxon>Araneae</taxon>
        <taxon>Araneomorphae</taxon>
        <taxon>Entelegynae</taxon>
        <taxon>Araneoidea</taxon>
        <taxon>Nephilidae</taxon>
        <taxon>Trichonephila</taxon>
    </lineage>
</organism>
<keyword evidence="2" id="KW-1185">Reference proteome</keyword>
<dbReference type="OrthoDB" id="6431048at2759"/>
<dbReference type="Proteomes" id="UP000887116">
    <property type="component" value="Unassembled WGS sequence"/>
</dbReference>
<evidence type="ECO:0000313" key="2">
    <source>
        <dbReference type="Proteomes" id="UP000887116"/>
    </source>
</evidence>
<protein>
    <submittedName>
        <fullName evidence="1">Uncharacterized protein</fullName>
    </submittedName>
</protein>
<evidence type="ECO:0000313" key="1">
    <source>
        <dbReference type="EMBL" id="GFQ65875.1"/>
    </source>
</evidence>
<accession>A0A8X6EYA5</accession>
<reference evidence="1" key="1">
    <citation type="submission" date="2020-07" db="EMBL/GenBank/DDBJ databases">
        <title>Multicomponent nature underlies the extraordinary mechanical properties of spider dragline silk.</title>
        <authorList>
            <person name="Kono N."/>
            <person name="Nakamura H."/>
            <person name="Mori M."/>
            <person name="Yoshida Y."/>
            <person name="Ohtoshi R."/>
            <person name="Malay A.D."/>
            <person name="Moran D.A.P."/>
            <person name="Tomita M."/>
            <person name="Numata K."/>
            <person name="Arakawa K."/>
        </authorList>
    </citation>
    <scope>NUCLEOTIDE SEQUENCE</scope>
</reference>
<name>A0A8X6EYA5_TRICU</name>
<gene>
    <name evidence="1" type="ORF">TNCT_136741</name>
</gene>
<dbReference type="EMBL" id="BMAO01000302">
    <property type="protein sequence ID" value="GFQ65875.1"/>
    <property type="molecule type" value="Genomic_DNA"/>
</dbReference>